<name>A0A0E9PJ33_ANGAN</name>
<evidence type="ECO:0000313" key="1">
    <source>
        <dbReference type="EMBL" id="JAH04539.1"/>
    </source>
</evidence>
<reference evidence="1" key="1">
    <citation type="submission" date="2014-11" db="EMBL/GenBank/DDBJ databases">
        <authorList>
            <person name="Amaro Gonzalez C."/>
        </authorList>
    </citation>
    <scope>NUCLEOTIDE SEQUENCE</scope>
</reference>
<protein>
    <submittedName>
        <fullName evidence="1">Uncharacterized protein</fullName>
    </submittedName>
</protein>
<dbReference type="AlphaFoldDB" id="A0A0E9PJ33"/>
<proteinExistence type="predicted"/>
<dbReference type="EMBL" id="GBXM01104038">
    <property type="protein sequence ID" value="JAH04539.1"/>
    <property type="molecule type" value="Transcribed_RNA"/>
</dbReference>
<organism evidence="1">
    <name type="scientific">Anguilla anguilla</name>
    <name type="common">European freshwater eel</name>
    <name type="synonym">Muraena anguilla</name>
    <dbReference type="NCBI Taxonomy" id="7936"/>
    <lineage>
        <taxon>Eukaryota</taxon>
        <taxon>Metazoa</taxon>
        <taxon>Chordata</taxon>
        <taxon>Craniata</taxon>
        <taxon>Vertebrata</taxon>
        <taxon>Euteleostomi</taxon>
        <taxon>Actinopterygii</taxon>
        <taxon>Neopterygii</taxon>
        <taxon>Teleostei</taxon>
        <taxon>Anguilliformes</taxon>
        <taxon>Anguillidae</taxon>
        <taxon>Anguilla</taxon>
    </lineage>
</organism>
<reference evidence="1" key="2">
    <citation type="journal article" date="2015" name="Fish Shellfish Immunol.">
        <title>Early steps in the European eel (Anguilla anguilla)-Vibrio vulnificus interaction in the gills: Role of the RtxA13 toxin.</title>
        <authorList>
            <person name="Callol A."/>
            <person name="Pajuelo D."/>
            <person name="Ebbesson L."/>
            <person name="Teles M."/>
            <person name="MacKenzie S."/>
            <person name="Amaro C."/>
        </authorList>
    </citation>
    <scope>NUCLEOTIDE SEQUENCE</scope>
</reference>
<accession>A0A0E9PJ33</accession>
<sequence length="28" mass="3447">MRLYHAVHGHLNDRRWSLDSDERRPLTD</sequence>